<dbReference type="eggNOG" id="KOG1205">
    <property type="taxonomic scope" value="Eukaryota"/>
</dbReference>
<evidence type="ECO:0000313" key="2">
    <source>
        <dbReference type="EnsemblMetazoa" id="tetur08g03700.1"/>
    </source>
</evidence>
<proteinExistence type="predicted"/>
<accession>T1KBD5</accession>
<name>T1KBD5_TETUR</name>
<dbReference type="SUPFAM" id="SSF51735">
    <property type="entry name" value="NAD(P)-binding Rossmann-fold domains"/>
    <property type="match status" value="1"/>
</dbReference>
<dbReference type="PANTHER" id="PTHR44269:SF2">
    <property type="entry name" value="DEHYDROGENASE_REDUCTASE SDR FAMILY MEMBER 7"/>
    <property type="match status" value="1"/>
</dbReference>
<evidence type="ECO:0008006" key="4">
    <source>
        <dbReference type="Google" id="ProtNLM"/>
    </source>
</evidence>
<sequence length="237" mass="26123">MDPSLIIFLILTSLVIVITLIILFIISLDSDLTLYFAEKFGKSISGLKGKVVWITGASSGIGESLTYLLAKNGCKLIISATTKDRLDNVRLNCISEGVPEKDILALVFDMKDFKVHSEMVEKAIKTFGRIDVLVNNAGRSQRASFNEIDVSVDEELYKINTLGPVNLTRLVLKHWEQTDSAGAIAVVTSVAGKLGAPFSASYTASKHALHVQLNREFWKMLILDKLVKLLDGNIQRK</sequence>
<reference evidence="3" key="1">
    <citation type="submission" date="2011-08" db="EMBL/GenBank/DDBJ databases">
        <authorList>
            <person name="Rombauts S."/>
        </authorList>
    </citation>
    <scope>NUCLEOTIDE SEQUENCE</scope>
    <source>
        <strain evidence="3">London</strain>
    </source>
</reference>
<organism evidence="2 3">
    <name type="scientific">Tetranychus urticae</name>
    <name type="common">Two-spotted spider mite</name>
    <dbReference type="NCBI Taxonomy" id="32264"/>
    <lineage>
        <taxon>Eukaryota</taxon>
        <taxon>Metazoa</taxon>
        <taxon>Ecdysozoa</taxon>
        <taxon>Arthropoda</taxon>
        <taxon>Chelicerata</taxon>
        <taxon>Arachnida</taxon>
        <taxon>Acari</taxon>
        <taxon>Acariformes</taxon>
        <taxon>Trombidiformes</taxon>
        <taxon>Prostigmata</taxon>
        <taxon>Eleutherengona</taxon>
        <taxon>Raphignathae</taxon>
        <taxon>Tetranychoidea</taxon>
        <taxon>Tetranychidae</taxon>
        <taxon>Tetranychus</taxon>
    </lineage>
</organism>
<dbReference type="InterPro" id="IPR036291">
    <property type="entry name" value="NAD(P)-bd_dom_sf"/>
</dbReference>
<keyword evidence="1" id="KW-0472">Membrane</keyword>
<dbReference type="HOGENOM" id="CLU_1171999_0_0_1"/>
<keyword evidence="3" id="KW-1185">Reference proteome</keyword>
<dbReference type="EMBL" id="CAEY01001946">
    <property type="status" value="NOT_ANNOTATED_CDS"/>
    <property type="molecule type" value="Genomic_DNA"/>
</dbReference>
<dbReference type="AlphaFoldDB" id="T1KBD5"/>
<dbReference type="PRINTS" id="PR00081">
    <property type="entry name" value="GDHRDH"/>
</dbReference>
<protein>
    <recommendedName>
        <fullName evidence="4">Dehydrogenase/reductase SDR family member 7</fullName>
    </recommendedName>
</protein>
<feature type="transmembrane region" description="Helical" evidence="1">
    <location>
        <begin position="6"/>
        <end position="26"/>
    </location>
</feature>
<dbReference type="PANTHER" id="PTHR44269">
    <property type="entry name" value="DEHYDROGENASE/REDUCTASE SDR FAMILY MEMBER 7-RELATED"/>
    <property type="match status" value="1"/>
</dbReference>
<dbReference type="InterPro" id="IPR002347">
    <property type="entry name" value="SDR_fam"/>
</dbReference>
<dbReference type="InterPro" id="IPR053011">
    <property type="entry name" value="SDR_family_member_7"/>
</dbReference>
<dbReference type="EnsemblMetazoa" id="tetur08g03700.1">
    <property type="protein sequence ID" value="tetur08g03700.1"/>
    <property type="gene ID" value="tetur08g03700"/>
</dbReference>
<evidence type="ECO:0000313" key="3">
    <source>
        <dbReference type="Proteomes" id="UP000015104"/>
    </source>
</evidence>
<dbReference type="Pfam" id="PF00106">
    <property type="entry name" value="adh_short"/>
    <property type="match status" value="1"/>
</dbReference>
<evidence type="ECO:0000256" key="1">
    <source>
        <dbReference type="SAM" id="Phobius"/>
    </source>
</evidence>
<keyword evidence="1" id="KW-1133">Transmembrane helix</keyword>
<dbReference type="STRING" id="32264.T1KBD5"/>
<dbReference type="Gene3D" id="3.40.50.720">
    <property type="entry name" value="NAD(P)-binding Rossmann-like Domain"/>
    <property type="match status" value="1"/>
</dbReference>
<dbReference type="Proteomes" id="UP000015104">
    <property type="component" value="Unassembled WGS sequence"/>
</dbReference>
<reference evidence="2" key="2">
    <citation type="submission" date="2015-06" db="UniProtKB">
        <authorList>
            <consortium name="EnsemblMetazoa"/>
        </authorList>
    </citation>
    <scope>IDENTIFICATION</scope>
</reference>
<keyword evidence="1" id="KW-0812">Transmembrane</keyword>